<dbReference type="RefSeq" id="WP_379882547.1">
    <property type="nucleotide sequence ID" value="NZ_JBHPON010000002.1"/>
</dbReference>
<dbReference type="PANTHER" id="PTHR43281:SF1">
    <property type="entry name" value="FARNESYL DIPHOSPHATE SYNTHASE"/>
    <property type="match status" value="1"/>
</dbReference>
<reference evidence="8 9" key="1">
    <citation type="submission" date="2024-09" db="EMBL/GenBank/DDBJ databases">
        <authorList>
            <person name="Zhang Z.-H."/>
        </authorList>
    </citation>
    <scope>NUCLEOTIDE SEQUENCE [LARGE SCALE GENOMIC DNA]</scope>
    <source>
        <strain evidence="8 9">HHTR114</strain>
    </source>
</reference>
<name>A0ABW1KVS7_9PROT</name>
<organism evidence="8 9">
    <name type="scientific">Hyphococcus aureus</name>
    <dbReference type="NCBI Taxonomy" id="2666033"/>
    <lineage>
        <taxon>Bacteria</taxon>
        <taxon>Pseudomonadati</taxon>
        <taxon>Pseudomonadota</taxon>
        <taxon>Alphaproteobacteria</taxon>
        <taxon>Parvularculales</taxon>
        <taxon>Parvularculaceae</taxon>
        <taxon>Hyphococcus</taxon>
    </lineage>
</organism>
<dbReference type="EMBL" id="JBHPON010000002">
    <property type="protein sequence ID" value="MFC6036223.1"/>
    <property type="molecule type" value="Genomic_DNA"/>
</dbReference>
<evidence type="ECO:0000313" key="8">
    <source>
        <dbReference type="EMBL" id="MFC6036223.1"/>
    </source>
</evidence>
<dbReference type="InterPro" id="IPR033749">
    <property type="entry name" value="Polyprenyl_synt_CS"/>
</dbReference>
<keyword evidence="4" id="KW-0479">Metal-binding</keyword>
<gene>
    <name evidence="8" type="ORF">ACFMB1_11765</name>
</gene>
<dbReference type="EC" id="2.5.1.-" evidence="8"/>
<keyword evidence="5" id="KW-0460">Magnesium</keyword>
<evidence type="ECO:0000256" key="3">
    <source>
        <dbReference type="ARBA" id="ARBA00022679"/>
    </source>
</evidence>
<dbReference type="Pfam" id="PF00348">
    <property type="entry name" value="polyprenyl_synt"/>
    <property type="match status" value="1"/>
</dbReference>
<evidence type="ECO:0000256" key="1">
    <source>
        <dbReference type="ARBA" id="ARBA00001946"/>
    </source>
</evidence>
<keyword evidence="3 7" id="KW-0808">Transferase</keyword>
<dbReference type="SFLD" id="SFLDS00005">
    <property type="entry name" value="Isoprenoid_Synthase_Type_I"/>
    <property type="match status" value="1"/>
</dbReference>
<dbReference type="SUPFAM" id="SSF48576">
    <property type="entry name" value="Terpenoid synthases"/>
    <property type="match status" value="1"/>
</dbReference>
<evidence type="ECO:0000256" key="4">
    <source>
        <dbReference type="ARBA" id="ARBA00022723"/>
    </source>
</evidence>
<evidence type="ECO:0000313" key="9">
    <source>
        <dbReference type="Proteomes" id="UP001596116"/>
    </source>
</evidence>
<dbReference type="InterPro" id="IPR008949">
    <property type="entry name" value="Isoprenoid_synthase_dom_sf"/>
</dbReference>
<comment type="caution">
    <text evidence="8">The sequence shown here is derived from an EMBL/GenBank/DDBJ whole genome shotgun (WGS) entry which is preliminary data.</text>
</comment>
<sequence length="325" mass="34570">MAFDKRIDVGLETLSAGAIDVLRQKIDIRLGELYRENAKDTRLICAIRHALLSPGKRFRPIITLLAYAESGGDIEDAVDAACAIEMVHAASLIMDDLPSMDDARLRRGRLATHVVFGEGTGMLAAVALLNEAYRVISNGPAGDPAQKIRAICHLTNAVGPDGLAGGQERDIMCAGAETDANSLKEIEQRHLEKTGALFAAAAAIGAELAGADEARVQKMHDYGVALGLAYQAFDDVIDVEGTMENTGKDVSQDEGKSTVVSLLGREGARRSAGRWLGRAIEAAKDANSERPALLATLAQKIGKKFGVIAIDENTDGLKQRRPVSS</sequence>
<keyword evidence="9" id="KW-1185">Reference proteome</keyword>
<protein>
    <submittedName>
        <fullName evidence="8">Polyprenyl synthetase family protein</fullName>
        <ecNumber evidence="8">2.5.1.-</ecNumber>
    </submittedName>
</protein>
<evidence type="ECO:0000256" key="6">
    <source>
        <dbReference type="ARBA" id="ARBA00023229"/>
    </source>
</evidence>
<accession>A0ABW1KVS7</accession>
<dbReference type="SFLD" id="SFLDG01017">
    <property type="entry name" value="Polyprenyl_Transferase_Like"/>
    <property type="match status" value="1"/>
</dbReference>
<keyword evidence="6" id="KW-0414">Isoprene biosynthesis</keyword>
<comment type="cofactor">
    <cofactor evidence="1">
        <name>Mg(2+)</name>
        <dbReference type="ChEBI" id="CHEBI:18420"/>
    </cofactor>
</comment>
<evidence type="ECO:0000256" key="7">
    <source>
        <dbReference type="RuleBase" id="RU004466"/>
    </source>
</evidence>
<dbReference type="PANTHER" id="PTHR43281">
    <property type="entry name" value="FARNESYL DIPHOSPHATE SYNTHASE"/>
    <property type="match status" value="1"/>
</dbReference>
<evidence type="ECO:0000256" key="5">
    <source>
        <dbReference type="ARBA" id="ARBA00022842"/>
    </source>
</evidence>
<evidence type="ECO:0000256" key="2">
    <source>
        <dbReference type="ARBA" id="ARBA00006706"/>
    </source>
</evidence>
<comment type="similarity">
    <text evidence="2 7">Belongs to the FPP/GGPP synthase family.</text>
</comment>
<dbReference type="GO" id="GO:0016740">
    <property type="term" value="F:transferase activity"/>
    <property type="evidence" value="ECO:0007669"/>
    <property type="project" value="UniProtKB-KW"/>
</dbReference>
<dbReference type="PROSITE" id="PS00723">
    <property type="entry name" value="POLYPRENYL_SYNTHASE_1"/>
    <property type="match status" value="1"/>
</dbReference>
<dbReference type="InterPro" id="IPR000092">
    <property type="entry name" value="Polyprenyl_synt"/>
</dbReference>
<proteinExistence type="inferred from homology"/>
<dbReference type="Proteomes" id="UP001596116">
    <property type="component" value="Unassembled WGS sequence"/>
</dbReference>
<dbReference type="Gene3D" id="1.10.600.10">
    <property type="entry name" value="Farnesyl Diphosphate Synthase"/>
    <property type="match status" value="1"/>
</dbReference>